<proteinExistence type="predicted"/>
<feature type="compositionally biased region" description="Basic residues" evidence="1">
    <location>
        <begin position="1"/>
        <end position="10"/>
    </location>
</feature>
<gene>
    <name evidence="2" type="ORF">QBC47DRAFT_432500</name>
</gene>
<protein>
    <submittedName>
        <fullName evidence="2">Uncharacterized protein</fullName>
    </submittedName>
</protein>
<evidence type="ECO:0000313" key="3">
    <source>
        <dbReference type="Proteomes" id="UP001239445"/>
    </source>
</evidence>
<evidence type="ECO:0000313" key="2">
    <source>
        <dbReference type="EMBL" id="KAK1752757.1"/>
    </source>
</evidence>
<feature type="region of interest" description="Disordered" evidence="1">
    <location>
        <begin position="148"/>
        <end position="196"/>
    </location>
</feature>
<dbReference type="Proteomes" id="UP001239445">
    <property type="component" value="Unassembled WGS sequence"/>
</dbReference>
<dbReference type="AlphaFoldDB" id="A0AAJ0F3X7"/>
<accession>A0AAJ0F3X7</accession>
<sequence>MAYQHPKRHMPSAMPRPRSVPPRLKRTWSFGSNSSEPSEAGYVSDSELIESLRNLRGYKRRRLSETAAVSIFTAISGLTVHKPSFINRARLVYRRITLAIRDKTAGRTGPVPGPASVKPLALENGKALESAMPIGNNAITFPVVKEGHTKPQTQPQAEAVGEADAHNDRRRHPQHHSLAPAKGILRTMSPPQSSPQASYVRFEIAADGDVAATCIQTGEIHRRRNKPVMSENHKSQAKLRIELAPRDGVQPVYWVAPPPEQSDVQPWLRSPGPDDEFPDWDSTTTHVKHGDLPCSCLFSAIRGCRYQQKKDLAA</sequence>
<dbReference type="EMBL" id="MU839839">
    <property type="protein sequence ID" value="KAK1752757.1"/>
    <property type="molecule type" value="Genomic_DNA"/>
</dbReference>
<feature type="region of interest" description="Disordered" evidence="1">
    <location>
        <begin position="1"/>
        <end position="41"/>
    </location>
</feature>
<keyword evidence="3" id="KW-1185">Reference proteome</keyword>
<name>A0AAJ0F3X7_9PEZI</name>
<reference evidence="2" key="1">
    <citation type="submission" date="2023-06" db="EMBL/GenBank/DDBJ databases">
        <title>Genome-scale phylogeny and comparative genomics of the fungal order Sordariales.</title>
        <authorList>
            <consortium name="Lawrence Berkeley National Laboratory"/>
            <person name="Hensen N."/>
            <person name="Bonometti L."/>
            <person name="Westerberg I."/>
            <person name="Brannstrom I.O."/>
            <person name="Guillou S."/>
            <person name="Cros-Aarteil S."/>
            <person name="Calhoun S."/>
            <person name="Haridas S."/>
            <person name="Kuo A."/>
            <person name="Mondo S."/>
            <person name="Pangilinan J."/>
            <person name="Riley R."/>
            <person name="Labutti K."/>
            <person name="Andreopoulos B."/>
            <person name="Lipzen A."/>
            <person name="Chen C."/>
            <person name="Yanf M."/>
            <person name="Daum C."/>
            <person name="Ng V."/>
            <person name="Clum A."/>
            <person name="Steindorff A."/>
            <person name="Ohm R."/>
            <person name="Martin F."/>
            <person name="Silar P."/>
            <person name="Natvig D."/>
            <person name="Lalanne C."/>
            <person name="Gautier V."/>
            <person name="Ament-Velasquez S.L."/>
            <person name="Kruys A."/>
            <person name="Hutchinson M.I."/>
            <person name="Powell A.J."/>
            <person name="Barry K."/>
            <person name="Miller A.N."/>
            <person name="Grigoriev I.V."/>
            <person name="Debuchy R."/>
            <person name="Gladieux P."/>
            <person name="Thoren M.H."/>
            <person name="Johannesson H."/>
        </authorList>
    </citation>
    <scope>NUCLEOTIDE SEQUENCE</scope>
    <source>
        <strain evidence="2">PSN4</strain>
    </source>
</reference>
<evidence type="ECO:0000256" key="1">
    <source>
        <dbReference type="SAM" id="MobiDB-lite"/>
    </source>
</evidence>
<comment type="caution">
    <text evidence="2">The sequence shown here is derived from an EMBL/GenBank/DDBJ whole genome shotgun (WGS) entry which is preliminary data.</text>
</comment>
<organism evidence="2 3">
    <name type="scientific">Echria macrotheca</name>
    <dbReference type="NCBI Taxonomy" id="438768"/>
    <lineage>
        <taxon>Eukaryota</taxon>
        <taxon>Fungi</taxon>
        <taxon>Dikarya</taxon>
        <taxon>Ascomycota</taxon>
        <taxon>Pezizomycotina</taxon>
        <taxon>Sordariomycetes</taxon>
        <taxon>Sordariomycetidae</taxon>
        <taxon>Sordariales</taxon>
        <taxon>Schizotheciaceae</taxon>
        <taxon>Echria</taxon>
    </lineage>
</organism>